<dbReference type="GO" id="GO:0003677">
    <property type="term" value="F:DNA binding"/>
    <property type="evidence" value="ECO:0007669"/>
    <property type="project" value="UniProtKB-KW"/>
</dbReference>
<dbReference type="EMBL" id="SMLB01000009">
    <property type="protein sequence ID" value="TDD70397.1"/>
    <property type="molecule type" value="Genomic_DNA"/>
</dbReference>
<dbReference type="InterPro" id="IPR000792">
    <property type="entry name" value="Tscrpt_reg_LuxR_C"/>
</dbReference>
<dbReference type="SMART" id="SM00421">
    <property type="entry name" value="HTH_LUXR"/>
    <property type="match status" value="1"/>
</dbReference>
<dbReference type="SUPFAM" id="SSF48452">
    <property type="entry name" value="TPR-like"/>
    <property type="match status" value="1"/>
</dbReference>
<dbReference type="PANTHER" id="PTHR44688:SF16">
    <property type="entry name" value="DNA-BINDING TRANSCRIPTIONAL ACTIVATOR DEVR_DOSR"/>
    <property type="match status" value="1"/>
</dbReference>
<dbReference type="PANTHER" id="PTHR44688">
    <property type="entry name" value="DNA-BINDING TRANSCRIPTIONAL ACTIVATOR DEVR_DOSR"/>
    <property type="match status" value="1"/>
</dbReference>
<dbReference type="OrthoDB" id="27092at2"/>
<dbReference type="AlphaFoldDB" id="A0A4V2YSS0"/>
<proteinExistence type="predicted"/>
<evidence type="ECO:0000256" key="4">
    <source>
        <dbReference type="SAM" id="MobiDB-lite"/>
    </source>
</evidence>
<evidence type="ECO:0000313" key="7">
    <source>
        <dbReference type="Proteomes" id="UP000295217"/>
    </source>
</evidence>
<dbReference type="InterPro" id="IPR036388">
    <property type="entry name" value="WH-like_DNA-bd_sf"/>
</dbReference>
<gene>
    <name evidence="6" type="ORF">E1262_09105</name>
</gene>
<keyword evidence="7" id="KW-1185">Reference proteome</keyword>
<dbReference type="InterPro" id="IPR011990">
    <property type="entry name" value="TPR-like_helical_dom_sf"/>
</dbReference>
<protein>
    <submittedName>
        <fullName evidence="6">LuxR family transcriptional regulator</fullName>
    </submittedName>
</protein>
<dbReference type="RefSeq" id="WP_132102820.1">
    <property type="nucleotide sequence ID" value="NZ_SMLB01000009.1"/>
</dbReference>
<dbReference type="Gene3D" id="1.10.10.10">
    <property type="entry name" value="Winged helix-like DNA-binding domain superfamily/Winged helix DNA-binding domain"/>
    <property type="match status" value="1"/>
</dbReference>
<sequence>MAGGVVCRRIGDRDRRTHGIKEVAMHDAGRHSSLVRPSQVDAFTPGQVGPKSATVGPGSRGSGVTRPTGSAGSRNHSPVAARGQWVAEYVRLSDRDVDDLTAGELEALADSAWLLCHVDEAMTARRQSFAAYADAGDHRAAARQAWRLFWENLFAGDQAVALGWLRRARRHLASLTEVPEHGLVALADAELALNRGQLDEARRRAADAVALGEQTSSPAVIALGLVLQGRIQHALGQLDEGSSALDEAMTFVLTGQLTDYFCGAVYCAVIAECRAVADLPRASEWTEAARAWCDTLPATTPFHGICRVHRGEVLGLLGRWVEAEAEIRAAAEELASGKPLSAASALCSLGEIRRWRGDLTGAEQAYLRAHQLGGDPQPGISLVWLAQGRVEAALAALRTGLVDESRADEERAAFRWAQLEAAPVTGDVDLARESAAELTSIAQRTRLPVPQARASHARGVAFLMEGSFPRALSELRDAQSRWASLSLPYEEAYARTCLGVARRHLGDAEGAALDIEAAHSSLGRLDADPEPPTFLALLGVHFDRPAVLSPRETEVLRLIASGMTDREIAVTLSISEHTVGRHLQNLFTKLGVSTRAAAAAYAVRCGLA</sequence>
<dbReference type="PRINTS" id="PR00038">
    <property type="entry name" value="HTHLUXR"/>
</dbReference>
<reference evidence="6 7" key="1">
    <citation type="submission" date="2019-02" db="EMBL/GenBank/DDBJ databases">
        <title>Draft genome sequences of novel Actinobacteria.</title>
        <authorList>
            <person name="Sahin N."/>
            <person name="Ay H."/>
            <person name="Saygin H."/>
        </authorList>
    </citation>
    <scope>NUCLEOTIDE SEQUENCE [LARGE SCALE GENOMIC DNA]</scope>
    <source>
        <strain evidence="6 7">8K307</strain>
    </source>
</reference>
<dbReference type="Gene3D" id="1.25.40.10">
    <property type="entry name" value="Tetratricopeptide repeat domain"/>
    <property type="match status" value="2"/>
</dbReference>
<evidence type="ECO:0000313" key="6">
    <source>
        <dbReference type="EMBL" id="TDD70397.1"/>
    </source>
</evidence>
<feature type="compositionally biased region" description="Polar residues" evidence="4">
    <location>
        <begin position="65"/>
        <end position="76"/>
    </location>
</feature>
<dbReference type="SUPFAM" id="SSF46894">
    <property type="entry name" value="C-terminal effector domain of the bipartite response regulators"/>
    <property type="match status" value="1"/>
</dbReference>
<accession>A0A4V2YSS0</accession>
<keyword evidence="3" id="KW-0804">Transcription</keyword>
<dbReference type="Pfam" id="PF00196">
    <property type="entry name" value="GerE"/>
    <property type="match status" value="1"/>
</dbReference>
<comment type="caution">
    <text evidence="6">The sequence shown here is derived from an EMBL/GenBank/DDBJ whole genome shotgun (WGS) entry which is preliminary data.</text>
</comment>
<keyword evidence="2" id="KW-0238">DNA-binding</keyword>
<feature type="region of interest" description="Disordered" evidence="4">
    <location>
        <begin position="25"/>
        <end position="79"/>
    </location>
</feature>
<dbReference type="InterPro" id="IPR016032">
    <property type="entry name" value="Sig_transdc_resp-reg_C-effctor"/>
</dbReference>
<feature type="domain" description="HTH luxR-type" evidence="5">
    <location>
        <begin position="541"/>
        <end position="606"/>
    </location>
</feature>
<evidence type="ECO:0000256" key="2">
    <source>
        <dbReference type="ARBA" id="ARBA00023125"/>
    </source>
</evidence>
<dbReference type="Proteomes" id="UP000295217">
    <property type="component" value="Unassembled WGS sequence"/>
</dbReference>
<dbReference type="PROSITE" id="PS50043">
    <property type="entry name" value="HTH_LUXR_2"/>
    <property type="match status" value="1"/>
</dbReference>
<dbReference type="GO" id="GO:0006355">
    <property type="term" value="P:regulation of DNA-templated transcription"/>
    <property type="evidence" value="ECO:0007669"/>
    <property type="project" value="InterPro"/>
</dbReference>
<evidence type="ECO:0000256" key="1">
    <source>
        <dbReference type="ARBA" id="ARBA00023015"/>
    </source>
</evidence>
<dbReference type="CDD" id="cd06170">
    <property type="entry name" value="LuxR_C_like"/>
    <property type="match status" value="1"/>
</dbReference>
<evidence type="ECO:0000259" key="5">
    <source>
        <dbReference type="PROSITE" id="PS50043"/>
    </source>
</evidence>
<organism evidence="6 7">
    <name type="scientific">Jiangella aurantiaca</name>
    <dbReference type="NCBI Taxonomy" id="2530373"/>
    <lineage>
        <taxon>Bacteria</taxon>
        <taxon>Bacillati</taxon>
        <taxon>Actinomycetota</taxon>
        <taxon>Actinomycetes</taxon>
        <taxon>Jiangellales</taxon>
        <taxon>Jiangellaceae</taxon>
        <taxon>Jiangella</taxon>
    </lineage>
</organism>
<evidence type="ECO:0000256" key="3">
    <source>
        <dbReference type="ARBA" id="ARBA00023163"/>
    </source>
</evidence>
<name>A0A4V2YSS0_9ACTN</name>
<keyword evidence="1" id="KW-0805">Transcription regulation</keyword>